<feature type="compositionally biased region" description="Polar residues" evidence="1">
    <location>
        <begin position="80"/>
        <end position="96"/>
    </location>
</feature>
<feature type="compositionally biased region" description="Basic and acidic residues" evidence="1">
    <location>
        <begin position="66"/>
        <end position="79"/>
    </location>
</feature>
<dbReference type="Proteomes" id="UP001271007">
    <property type="component" value="Unassembled WGS sequence"/>
</dbReference>
<name>A0AAJ0GAG3_9PEZI</name>
<evidence type="ECO:0000313" key="2">
    <source>
        <dbReference type="EMBL" id="KAK3047265.1"/>
    </source>
</evidence>
<reference evidence="2" key="1">
    <citation type="submission" date="2023-04" db="EMBL/GenBank/DDBJ databases">
        <title>Black Yeasts Isolated from many extreme environments.</title>
        <authorList>
            <person name="Coleine C."/>
            <person name="Stajich J.E."/>
            <person name="Selbmann L."/>
        </authorList>
    </citation>
    <scope>NUCLEOTIDE SEQUENCE</scope>
    <source>
        <strain evidence="2">CCFEE 5312</strain>
    </source>
</reference>
<feature type="region of interest" description="Disordered" evidence="1">
    <location>
        <begin position="115"/>
        <end position="336"/>
    </location>
</feature>
<feature type="region of interest" description="Disordered" evidence="1">
    <location>
        <begin position="53"/>
        <end position="96"/>
    </location>
</feature>
<accession>A0AAJ0GAG3</accession>
<evidence type="ECO:0000313" key="3">
    <source>
        <dbReference type="Proteomes" id="UP001271007"/>
    </source>
</evidence>
<gene>
    <name evidence="2" type="ORF">LTR09_011365</name>
</gene>
<protein>
    <submittedName>
        <fullName evidence="2">Uncharacterized protein</fullName>
    </submittedName>
</protein>
<comment type="caution">
    <text evidence="2">The sequence shown here is derived from an EMBL/GenBank/DDBJ whole genome shotgun (WGS) entry which is preliminary data.</text>
</comment>
<proteinExistence type="predicted"/>
<keyword evidence="3" id="KW-1185">Reference proteome</keyword>
<feature type="compositionally biased region" description="Polar residues" evidence="1">
    <location>
        <begin position="118"/>
        <end position="130"/>
    </location>
</feature>
<organism evidence="2 3">
    <name type="scientific">Extremus antarcticus</name>
    <dbReference type="NCBI Taxonomy" id="702011"/>
    <lineage>
        <taxon>Eukaryota</taxon>
        <taxon>Fungi</taxon>
        <taxon>Dikarya</taxon>
        <taxon>Ascomycota</taxon>
        <taxon>Pezizomycotina</taxon>
        <taxon>Dothideomycetes</taxon>
        <taxon>Dothideomycetidae</taxon>
        <taxon>Mycosphaerellales</taxon>
        <taxon>Extremaceae</taxon>
        <taxon>Extremus</taxon>
    </lineage>
</organism>
<feature type="compositionally biased region" description="Basic and acidic residues" evidence="1">
    <location>
        <begin position="293"/>
        <end position="317"/>
    </location>
</feature>
<dbReference type="AlphaFoldDB" id="A0AAJ0GAG3"/>
<feature type="compositionally biased region" description="Basic and acidic residues" evidence="1">
    <location>
        <begin position="266"/>
        <end position="285"/>
    </location>
</feature>
<evidence type="ECO:0000256" key="1">
    <source>
        <dbReference type="SAM" id="MobiDB-lite"/>
    </source>
</evidence>
<dbReference type="EMBL" id="JAWDJX010000065">
    <property type="protein sequence ID" value="KAK3047265.1"/>
    <property type="molecule type" value="Genomic_DNA"/>
</dbReference>
<feature type="compositionally biased region" description="Low complexity" evidence="1">
    <location>
        <begin position="249"/>
        <end position="263"/>
    </location>
</feature>
<sequence length="413" mass="46788">MAPRRAYVEDAPEGDDSQAVAIVDVPPRAPTPPSAAAELPESVNVFDFLVTEDTPNGSRKKINAPEQRRTVEKSVHHANGDSQYSQYSQYTNDGTQFSSVGFSYGDAPVEPSFARYDSWQNLTDTQQSQALMPPPAYVTPAPKESRRHTKDRPTTEKSDKKRKRGHVEELDLSSTTKRPSSRDEMMIDGPGSGRNGRVLHSGLTGGLNKLVTDPEFLEDRIDAGPTPILSPVKRSKRGDDNGDKKSRRTSSYVSYGTTTSKTSSNKHADDKHDRSRDTERKYHDDKHHRRHSAERIYHDDRHHSRRQRESLSSDDRPHAKHIKAIEYAPEPPASVQPNATNQLVSYMSRADLFLSFINKGPDSERGCSINKILKRYHRERGVSRTDDKEDEDKELWKSLRLRKNERGEIVVFF</sequence>